<feature type="compositionally biased region" description="Pro residues" evidence="3">
    <location>
        <begin position="209"/>
        <end position="243"/>
    </location>
</feature>
<keyword evidence="1" id="KW-0378">Hydrolase</keyword>
<name>A0A1C3NE99_9ACTN</name>
<keyword evidence="4" id="KW-0812">Transmembrane</keyword>
<feature type="compositionally biased region" description="Pro residues" evidence="3">
    <location>
        <begin position="288"/>
        <end position="301"/>
    </location>
</feature>
<dbReference type="PROSITE" id="PS50853">
    <property type="entry name" value="FN3"/>
    <property type="match status" value="1"/>
</dbReference>
<dbReference type="STRING" id="307121.GA0070620_6530"/>
<evidence type="ECO:0000256" key="2">
    <source>
        <dbReference type="ARBA" id="ARBA00023326"/>
    </source>
</evidence>
<feature type="compositionally biased region" description="Pro residues" evidence="3">
    <location>
        <begin position="448"/>
        <end position="476"/>
    </location>
</feature>
<evidence type="ECO:0000256" key="1">
    <source>
        <dbReference type="ARBA" id="ARBA00023295"/>
    </source>
</evidence>
<evidence type="ECO:0000256" key="4">
    <source>
        <dbReference type="SAM" id="Phobius"/>
    </source>
</evidence>
<feature type="compositionally biased region" description="Basic and acidic residues" evidence="3">
    <location>
        <begin position="543"/>
        <end position="554"/>
    </location>
</feature>
<keyword evidence="2" id="KW-0119">Carbohydrate metabolism</keyword>
<protein>
    <submittedName>
        <fullName evidence="6">Tetratricopeptide repeat-containing protein</fullName>
    </submittedName>
</protein>
<feature type="compositionally biased region" description="Low complexity" evidence="3">
    <location>
        <begin position="190"/>
        <end position="208"/>
    </location>
</feature>
<dbReference type="SUPFAM" id="SSF48452">
    <property type="entry name" value="TPR-like"/>
    <property type="match status" value="1"/>
</dbReference>
<dbReference type="Proteomes" id="UP000199393">
    <property type="component" value="Chromosome I"/>
</dbReference>
<feature type="compositionally biased region" description="Low complexity" evidence="3">
    <location>
        <begin position="302"/>
        <end position="325"/>
    </location>
</feature>
<dbReference type="InterPro" id="IPR003961">
    <property type="entry name" value="FN3_dom"/>
</dbReference>
<feature type="transmembrane region" description="Helical" evidence="4">
    <location>
        <begin position="687"/>
        <end position="711"/>
    </location>
</feature>
<dbReference type="Gene3D" id="1.25.40.10">
    <property type="entry name" value="Tetratricopeptide repeat domain"/>
    <property type="match status" value="1"/>
</dbReference>
<dbReference type="CDD" id="cd00063">
    <property type="entry name" value="FN3"/>
    <property type="match status" value="1"/>
</dbReference>
<dbReference type="GO" id="GO:0000272">
    <property type="term" value="P:polysaccharide catabolic process"/>
    <property type="evidence" value="ECO:0007669"/>
    <property type="project" value="UniProtKB-KW"/>
</dbReference>
<dbReference type="SUPFAM" id="SSF49265">
    <property type="entry name" value="Fibronectin type III"/>
    <property type="match status" value="1"/>
</dbReference>
<evidence type="ECO:0000256" key="3">
    <source>
        <dbReference type="SAM" id="MobiDB-lite"/>
    </source>
</evidence>
<dbReference type="AlphaFoldDB" id="A0A1C3NE99"/>
<keyword evidence="4" id="KW-1133">Transmembrane helix</keyword>
<accession>A0A1C3NE99</accession>
<dbReference type="Gene3D" id="2.60.40.10">
    <property type="entry name" value="Immunoglobulins"/>
    <property type="match status" value="1"/>
</dbReference>
<feature type="compositionally biased region" description="Pro residues" evidence="3">
    <location>
        <begin position="326"/>
        <end position="336"/>
    </location>
</feature>
<evidence type="ECO:0000259" key="5">
    <source>
        <dbReference type="PROSITE" id="PS50853"/>
    </source>
</evidence>
<dbReference type="GO" id="GO:0016798">
    <property type="term" value="F:hydrolase activity, acting on glycosyl bonds"/>
    <property type="evidence" value="ECO:0007669"/>
    <property type="project" value="UniProtKB-KW"/>
</dbReference>
<feature type="compositionally biased region" description="Low complexity" evidence="3">
    <location>
        <begin position="717"/>
        <end position="732"/>
    </location>
</feature>
<keyword evidence="7" id="KW-1185">Reference proteome</keyword>
<evidence type="ECO:0000313" key="7">
    <source>
        <dbReference type="Proteomes" id="UP000199393"/>
    </source>
</evidence>
<keyword evidence="1" id="KW-0326">Glycosidase</keyword>
<feature type="compositionally biased region" description="Low complexity" evidence="3">
    <location>
        <begin position="273"/>
        <end position="287"/>
    </location>
</feature>
<keyword evidence="2" id="KW-0624">Polysaccharide degradation</keyword>
<dbReference type="InterPro" id="IPR013783">
    <property type="entry name" value="Ig-like_fold"/>
</dbReference>
<keyword evidence="4" id="KW-0472">Membrane</keyword>
<feature type="compositionally biased region" description="Low complexity" evidence="3">
    <location>
        <begin position="488"/>
        <end position="501"/>
    </location>
</feature>
<feature type="compositionally biased region" description="Low complexity" evidence="3">
    <location>
        <begin position="379"/>
        <end position="407"/>
    </location>
</feature>
<gene>
    <name evidence="6" type="ORF">GA0070620_6530</name>
</gene>
<dbReference type="InterPro" id="IPR011990">
    <property type="entry name" value="TPR-like_helical_dom_sf"/>
</dbReference>
<feature type="compositionally biased region" description="Low complexity" evidence="3">
    <location>
        <begin position="148"/>
        <end position="160"/>
    </location>
</feature>
<organism evidence="6 7">
    <name type="scientific">Micromonospora krabiensis</name>
    <dbReference type="NCBI Taxonomy" id="307121"/>
    <lineage>
        <taxon>Bacteria</taxon>
        <taxon>Bacillati</taxon>
        <taxon>Actinomycetota</taxon>
        <taxon>Actinomycetes</taxon>
        <taxon>Micromonosporales</taxon>
        <taxon>Micromonosporaceae</taxon>
        <taxon>Micromonospora</taxon>
    </lineage>
</organism>
<dbReference type="EMBL" id="LT598496">
    <property type="protein sequence ID" value="SBV30924.1"/>
    <property type="molecule type" value="Genomic_DNA"/>
</dbReference>
<reference evidence="7" key="1">
    <citation type="submission" date="2016-06" db="EMBL/GenBank/DDBJ databases">
        <authorList>
            <person name="Varghese N."/>
        </authorList>
    </citation>
    <scope>NUCLEOTIDE SEQUENCE [LARGE SCALE GENOMIC DNA]</scope>
    <source>
        <strain evidence="7">DSM 45344</strain>
    </source>
</reference>
<dbReference type="Pfam" id="PF13424">
    <property type="entry name" value="TPR_12"/>
    <property type="match status" value="1"/>
</dbReference>
<feature type="domain" description="Fibronectin type-III" evidence="5">
    <location>
        <begin position="736"/>
        <end position="828"/>
    </location>
</feature>
<dbReference type="SMART" id="SM00060">
    <property type="entry name" value="FN3"/>
    <property type="match status" value="1"/>
</dbReference>
<feature type="region of interest" description="Disordered" evidence="3">
    <location>
        <begin position="138"/>
        <end position="562"/>
    </location>
</feature>
<feature type="region of interest" description="Disordered" evidence="3">
    <location>
        <begin position="716"/>
        <end position="741"/>
    </location>
</feature>
<feature type="compositionally biased region" description="Acidic residues" evidence="3">
    <location>
        <begin position="512"/>
        <end position="528"/>
    </location>
</feature>
<dbReference type="InterPro" id="IPR036116">
    <property type="entry name" value="FN3_sf"/>
</dbReference>
<evidence type="ECO:0000313" key="6">
    <source>
        <dbReference type="EMBL" id="SBV30924.1"/>
    </source>
</evidence>
<feature type="region of interest" description="Disordered" evidence="3">
    <location>
        <begin position="596"/>
        <end position="643"/>
    </location>
</feature>
<proteinExistence type="predicted"/>
<dbReference type="PATRIC" id="fig|307121.4.peg.6655"/>
<sequence length="828" mass="82746">MSHPSPLAAAAHRALALRDAGDLSAARELLAEAVGAARRTYGEDHPDVLNTAHLLSRFHREADDPMAARRVLEEAYAAGERRWDPSDPLMLAISYDLAGVAEELGNRHEARRNYARVANAGPAVLGEDHPAVRTARRYLGHPDPVPAPAAAGPVAPDQGAMAALSGPTMAFATLPPTRRPTRPTPPPVAAPSGLSPAAPSGPSSLASPAPAPAAAPRPAPVAPPTPVPATSPGPAPMAPPGQPPSARSVPAPMTSSNPSAGHPGHPARPPGSPVSAWAGAPGAAAPVSSPPASPWAPPQPPASWTADPATTTAPPQPSAPAATTPPARPAAPPASPTSPASRAPGPPAPSPVPQTPGWDNPTVQVQQIGPLLEEEIARARAGAPDHAGAAGGQPAPVSPYPTQQFSAPPAPPTPVSAPPGQPGYGPAQPVSAPPGQPGYGPVELQPVSAPPISAPPGYFPPVSGPPGQPVSGPPGYPQQVSAPPVSAPPWGMTAPAWAATAPPQPLPTSDAAEAEPAEDVSLDADDLDQGLVSWPDQPATDTPGRETFDERGRSEPVTPGYVAAGVTSVGGAAPGTVAPVPSAHPNTAAPVAHPASNTMTQAPKAPANPNPPLAEGHRHTNAGQSHPAPAHYDTVPSQPHPAAAQAVTYPPVEPYRPPAPSAYPGQMAPSSAYSVMEEPASRGRSRAAVAVAVTAIGVAVAAVAGVGALVLSRDGTPVAGPGSSPVPAGPRASGPPPGDLELRDDSATITLSWTDPSGGTVPFMVAGGRTGKALGVMATVDPGQTSYTVNGLSARVDYCFTVLAVWSTDTFATSGQVCTDRERRTPSG</sequence>
<feature type="compositionally biased region" description="Pro residues" evidence="3">
    <location>
        <begin position="408"/>
        <end position="421"/>
    </location>
</feature>
<feature type="compositionally biased region" description="Pro residues" evidence="3">
    <location>
        <begin position="344"/>
        <end position="354"/>
    </location>
</feature>